<keyword evidence="2" id="KW-1185">Reference proteome</keyword>
<evidence type="ECO:0000313" key="1">
    <source>
        <dbReference type="EMBL" id="TFH68619.1"/>
    </source>
</evidence>
<proteinExistence type="predicted"/>
<dbReference type="SUPFAM" id="SSF53649">
    <property type="entry name" value="Alkaline phosphatase-like"/>
    <property type="match status" value="1"/>
</dbReference>
<name>A0A4Y8ULV0_9GAMM</name>
<organism evidence="1 2">
    <name type="scientific">Gammaproteobacteria bacterium LSUCC0057</name>
    <dbReference type="NCBI Taxonomy" id="2559237"/>
    <lineage>
        <taxon>Bacteria</taxon>
        <taxon>Pseudomonadati</taxon>
        <taxon>Pseudomonadota</taxon>
        <taxon>Gammaproteobacteria</taxon>
        <taxon>Cellvibrionales</taxon>
        <taxon>Porticoccaceae</taxon>
        <taxon>SAR92 clade</taxon>
    </lineage>
</organism>
<evidence type="ECO:0008006" key="3">
    <source>
        <dbReference type="Google" id="ProtNLM"/>
    </source>
</evidence>
<dbReference type="Proteomes" id="UP000298133">
    <property type="component" value="Unassembled WGS sequence"/>
</dbReference>
<protein>
    <recommendedName>
        <fullName evidence="3">Alkaline phosphatase family protein</fullName>
    </recommendedName>
</protein>
<evidence type="ECO:0000313" key="2">
    <source>
        <dbReference type="Proteomes" id="UP000298133"/>
    </source>
</evidence>
<comment type="caution">
    <text evidence="1">The sequence shown here is derived from an EMBL/GenBank/DDBJ whole genome shotgun (WGS) entry which is preliminary data.</text>
</comment>
<sequence>MNSKLIFIELNEINFDTASFYVERGKHLPGFTKLIEKGIILTQAEVVYENLEPWIQWPSVHTGKTYDEHKVFRLGDFVNSTDEQFFEKVEKAGFSVGAVSPMNASNNLENPAYFIPDPWTQTPCDNSFFSKSITDSIVQAVNDNSQSKLTFKSILNLVLAFVALVGPSRYLPMAKYAFNALGKPWRKALFLDMLLYEMHKTLFIRKKPNFSTLFLNAGAHIQHHYFFNSPYVASPELKNPDWYIGKDDDPILEMLKVYDEMLIDLLELPNTEIIVATGLSQKPYEQLKFYYRFKDHASFLESVGVEFTDVIPRMTRDFLVSFDTEELAFKAEQQLSKILVNDEVRLFEEIDNRGKDIFVVLTYPSEITDKTMITYSGKELQLANLVTFVAIKNGEHQSKGFAYYSDGLSEFAPPQGSHVAEIHNTVLHFFGIRS</sequence>
<accession>A0A4Y8ULV0</accession>
<dbReference type="EMBL" id="SPIA01000001">
    <property type="protein sequence ID" value="TFH68619.1"/>
    <property type="molecule type" value="Genomic_DNA"/>
</dbReference>
<gene>
    <name evidence="1" type="ORF">E3W66_01260</name>
</gene>
<dbReference type="Gene3D" id="3.40.720.10">
    <property type="entry name" value="Alkaline Phosphatase, subunit A"/>
    <property type="match status" value="1"/>
</dbReference>
<reference evidence="1 2" key="1">
    <citation type="submission" date="2019-03" db="EMBL/GenBank/DDBJ databases">
        <title>Draft genome of Gammaproteobacteria bacterium LSUCC0057, a member of the SAR92 clade.</title>
        <authorList>
            <person name="Lanclos V.C."/>
            <person name="Doiron C."/>
            <person name="Henson M.W."/>
            <person name="Thrash J.C."/>
        </authorList>
    </citation>
    <scope>NUCLEOTIDE SEQUENCE [LARGE SCALE GENOMIC DNA]</scope>
    <source>
        <strain evidence="1 2">LSUCC0057</strain>
    </source>
</reference>
<dbReference type="OrthoDB" id="244470at2"/>
<dbReference type="AlphaFoldDB" id="A0A4Y8ULV0"/>
<dbReference type="InterPro" id="IPR017850">
    <property type="entry name" value="Alkaline_phosphatase_core_sf"/>
</dbReference>